<dbReference type="SUPFAM" id="SSF56655">
    <property type="entry name" value="Carbohydrate phosphatase"/>
    <property type="match status" value="1"/>
</dbReference>
<dbReference type="EMBL" id="CP036433">
    <property type="protein sequence ID" value="QDU93213.1"/>
    <property type="molecule type" value="Genomic_DNA"/>
</dbReference>
<comment type="cofactor">
    <cofactor evidence="2 7 8">
        <name>Mg(2+)</name>
        <dbReference type="ChEBI" id="CHEBI:18420"/>
    </cofactor>
</comment>
<dbReference type="GO" id="GO:0046872">
    <property type="term" value="F:metal ion binding"/>
    <property type="evidence" value="ECO:0007669"/>
    <property type="project" value="UniProtKB-KW"/>
</dbReference>
<sequence length="276" mass="29968">MQTARFLHVCERAARAGGQVLLDLLGQVHPREKGPRDLVTEADIRSQEVIREIVLGEFPDHLFLGEEESADPLADLSASEREQALCWVVDPLDGTTNFVHRLPSFAVSIALEQNNDLLAGVVFDPVANECYAAAKGRGASLNGQRLEVSQCRQLRQALVATGFSPDVQRGSLEIEQFVEMLTECQGLRRLGSAALNCCYLAAGRLDGYWATSVKKWDVAAGVLILLEAGGQIQQIDKGPFQLNRPQFVAAATPELSQEMFDVLGRACCSDGAGSRT</sequence>
<evidence type="ECO:0000313" key="10">
    <source>
        <dbReference type="Proteomes" id="UP000317648"/>
    </source>
</evidence>
<feature type="binding site" evidence="7">
    <location>
        <position position="217"/>
    </location>
    <ligand>
        <name>Mg(2+)</name>
        <dbReference type="ChEBI" id="CHEBI:18420"/>
        <label>1</label>
        <note>catalytic</note>
    </ligand>
</feature>
<feature type="binding site" evidence="7">
    <location>
        <position position="66"/>
    </location>
    <ligand>
        <name>Mg(2+)</name>
        <dbReference type="ChEBI" id="CHEBI:18420"/>
        <label>1</label>
        <note>catalytic</note>
    </ligand>
</feature>
<dbReference type="GO" id="GO:0007165">
    <property type="term" value="P:signal transduction"/>
    <property type="evidence" value="ECO:0007669"/>
    <property type="project" value="TreeGrafter"/>
</dbReference>
<evidence type="ECO:0000256" key="1">
    <source>
        <dbReference type="ARBA" id="ARBA00001033"/>
    </source>
</evidence>
<feature type="binding site" evidence="7">
    <location>
        <position position="93"/>
    </location>
    <ligand>
        <name>Mg(2+)</name>
        <dbReference type="ChEBI" id="CHEBI:18420"/>
        <label>2</label>
    </ligand>
</feature>
<feature type="binding site" evidence="7">
    <location>
        <position position="90"/>
    </location>
    <ligand>
        <name>Mg(2+)</name>
        <dbReference type="ChEBI" id="CHEBI:18420"/>
        <label>2</label>
    </ligand>
</feature>
<dbReference type="RefSeq" id="WP_145049821.1">
    <property type="nucleotide sequence ID" value="NZ_CP036433.1"/>
</dbReference>
<dbReference type="FunFam" id="3.30.540.10:FF:000003">
    <property type="entry name" value="Inositol-1-monophosphatase"/>
    <property type="match status" value="1"/>
</dbReference>
<evidence type="ECO:0000256" key="6">
    <source>
        <dbReference type="ARBA" id="ARBA00022842"/>
    </source>
</evidence>
<keyword evidence="4 7" id="KW-0479">Metal-binding</keyword>
<evidence type="ECO:0000256" key="5">
    <source>
        <dbReference type="ARBA" id="ARBA00022801"/>
    </source>
</evidence>
<feature type="binding site" evidence="7">
    <location>
        <position position="92"/>
    </location>
    <ligand>
        <name>Mg(2+)</name>
        <dbReference type="ChEBI" id="CHEBI:18420"/>
        <label>1</label>
        <note>catalytic</note>
    </ligand>
</feature>
<comment type="catalytic activity">
    <reaction evidence="1 8">
        <text>a myo-inositol phosphate + H2O = myo-inositol + phosphate</text>
        <dbReference type="Rhea" id="RHEA:24056"/>
        <dbReference type="ChEBI" id="CHEBI:15377"/>
        <dbReference type="ChEBI" id="CHEBI:17268"/>
        <dbReference type="ChEBI" id="CHEBI:43474"/>
        <dbReference type="ChEBI" id="CHEBI:84139"/>
        <dbReference type="EC" id="3.1.3.25"/>
    </reaction>
</comment>
<gene>
    <name evidence="9" type="primary">suhB_1</name>
    <name evidence="9" type="ORF">Pla8534_09920</name>
</gene>
<accession>A0A518DN20</accession>
<evidence type="ECO:0000256" key="2">
    <source>
        <dbReference type="ARBA" id="ARBA00001946"/>
    </source>
</evidence>
<dbReference type="KEGG" id="lcre:Pla8534_09920"/>
<reference evidence="9 10" key="1">
    <citation type="submission" date="2019-02" db="EMBL/GenBank/DDBJ databases">
        <title>Deep-cultivation of Planctomycetes and their phenomic and genomic characterization uncovers novel biology.</title>
        <authorList>
            <person name="Wiegand S."/>
            <person name="Jogler M."/>
            <person name="Boedeker C."/>
            <person name="Pinto D."/>
            <person name="Vollmers J."/>
            <person name="Rivas-Marin E."/>
            <person name="Kohn T."/>
            <person name="Peeters S.H."/>
            <person name="Heuer A."/>
            <person name="Rast P."/>
            <person name="Oberbeckmann S."/>
            <person name="Bunk B."/>
            <person name="Jeske O."/>
            <person name="Meyerdierks A."/>
            <person name="Storesund J.E."/>
            <person name="Kallscheuer N."/>
            <person name="Luecker S."/>
            <person name="Lage O.M."/>
            <person name="Pohl T."/>
            <person name="Merkel B.J."/>
            <person name="Hornburger P."/>
            <person name="Mueller R.-W."/>
            <person name="Bruemmer F."/>
            <person name="Labrenz M."/>
            <person name="Spormann A.M."/>
            <person name="Op den Camp H."/>
            <person name="Overmann J."/>
            <person name="Amann R."/>
            <person name="Jetten M.S.M."/>
            <person name="Mascher T."/>
            <person name="Medema M.H."/>
            <person name="Devos D.P."/>
            <person name="Kaster A.-K."/>
            <person name="Ovreas L."/>
            <person name="Rohde M."/>
            <person name="Galperin M.Y."/>
            <person name="Jogler C."/>
        </authorList>
    </citation>
    <scope>NUCLEOTIDE SEQUENCE [LARGE SCALE GENOMIC DNA]</scope>
    <source>
        <strain evidence="9 10">Pla85_3_4</strain>
    </source>
</reference>
<dbReference type="OrthoDB" id="9772456at2"/>
<evidence type="ECO:0000256" key="4">
    <source>
        <dbReference type="ARBA" id="ARBA00022723"/>
    </source>
</evidence>
<evidence type="ECO:0000256" key="3">
    <source>
        <dbReference type="ARBA" id="ARBA00009759"/>
    </source>
</evidence>
<dbReference type="PANTHER" id="PTHR20854">
    <property type="entry name" value="INOSITOL MONOPHOSPHATASE"/>
    <property type="match status" value="1"/>
</dbReference>
<name>A0A518DN20_9BACT</name>
<dbReference type="PANTHER" id="PTHR20854:SF4">
    <property type="entry name" value="INOSITOL-1-MONOPHOSPHATASE-RELATED"/>
    <property type="match status" value="1"/>
</dbReference>
<dbReference type="GO" id="GO:0008934">
    <property type="term" value="F:inositol monophosphate 1-phosphatase activity"/>
    <property type="evidence" value="ECO:0007669"/>
    <property type="project" value="InterPro"/>
</dbReference>
<dbReference type="Proteomes" id="UP000317648">
    <property type="component" value="Chromosome"/>
</dbReference>
<evidence type="ECO:0000313" key="9">
    <source>
        <dbReference type="EMBL" id="QDU93213.1"/>
    </source>
</evidence>
<evidence type="ECO:0000256" key="8">
    <source>
        <dbReference type="RuleBase" id="RU364068"/>
    </source>
</evidence>
<dbReference type="InterPro" id="IPR020583">
    <property type="entry name" value="Inositol_monoP_metal-BS"/>
</dbReference>
<evidence type="ECO:0000256" key="7">
    <source>
        <dbReference type="PIRSR" id="PIRSR600760-2"/>
    </source>
</evidence>
<dbReference type="PRINTS" id="PR00377">
    <property type="entry name" value="IMPHPHTASES"/>
</dbReference>
<dbReference type="PROSITE" id="PS00630">
    <property type="entry name" value="IMP_2"/>
    <property type="match status" value="1"/>
</dbReference>
<dbReference type="InterPro" id="IPR000760">
    <property type="entry name" value="Inositol_monophosphatase-like"/>
</dbReference>
<organism evidence="9 10">
    <name type="scientific">Lignipirellula cremea</name>
    <dbReference type="NCBI Taxonomy" id="2528010"/>
    <lineage>
        <taxon>Bacteria</taxon>
        <taxon>Pseudomonadati</taxon>
        <taxon>Planctomycetota</taxon>
        <taxon>Planctomycetia</taxon>
        <taxon>Pirellulales</taxon>
        <taxon>Pirellulaceae</taxon>
        <taxon>Lignipirellula</taxon>
    </lineage>
</organism>
<dbReference type="GO" id="GO:0046854">
    <property type="term" value="P:phosphatidylinositol phosphate biosynthetic process"/>
    <property type="evidence" value="ECO:0007669"/>
    <property type="project" value="InterPro"/>
</dbReference>
<proteinExistence type="inferred from homology"/>
<dbReference type="EC" id="3.1.3.25" evidence="8"/>
<dbReference type="Gene3D" id="3.40.190.80">
    <property type="match status" value="1"/>
</dbReference>
<dbReference type="InterPro" id="IPR020550">
    <property type="entry name" value="Inositol_monophosphatase_CS"/>
</dbReference>
<dbReference type="PROSITE" id="PS00629">
    <property type="entry name" value="IMP_1"/>
    <property type="match status" value="1"/>
</dbReference>
<keyword evidence="5 8" id="KW-0378">Hydrolase</keyword>
<dbReference type="Gene3D" id="3.30.540.10">
    <property type="entry name" value="Fructose-1,6-Bisphosphatase, subunit A, domain 1"/>
    <property type="match status" value="1"/>
</dbReference>
<dbReference type="Pfam" id="PF00459">
    <property type="entry name" value="Inositol_P"/>
    <property type="match status" value="1"/>
</dbReference>
<dbReference type="CDD" id="cd01639">
    <property type="entry name" value="IMPase"/>
    <property type="match status" value="1"/>
</dbReference>
<dbReference type="AlphaFoldDB" id="A0A518DN20"/>
<dbReference type="GO" id="GO:0006020">
    <property type="term" value="P:inositol metabolic process"/>
    <property type="evidence" value="ECO:0007669"/>
    <property type="project" value="TreeGrafter"/>
</dbReference>
<dbReference type="InterPro" id="IPR033942">
    <property type="entry name" value="IMPase"/>
</dbReference>
<comment type="similarity">
    <text evidence="3 8">Belongs to the inositol monophosphatase superfamily.</text>
</comment>
<protein>
    <recommendedName>
        <fullName evidence="8">Inositol-1-monophosphatase</fullName>
        <ecNumber evidence="8">3.1.3.25</ecNumber>
    </recommendedName>
</protein>
<keyword evidence="10" id="KW-1185">Reference proteome</keyword>
<keyword evidence="6 7" id="KW-0460">Magnesium</keyword>